<comment type="pathway">
    <text evidence="5">Cofactor biosynthesis; coenzyme A biosynthesis; CoA from (R)-pantothenate: step 5/5.</text>
</comment>
<dbReference type="HAMAP" id="MF_00376">
    <property type="entry name" value="Dephospho_CoA_kinase"/>
    <property type="match status" value="1"/>
</dbReference>
<dbReference type="OrthoDB" id="9812943at2"/>
<dbReference type="Proteomes" id="UP000002943">
    <property type="component" value="Unassembled WGS sequence"/>
</dbReference>
<protein>
    <recommendedName>
        <fullName evidence="5 6">Dephospho-CoA kinase</fullName>
        <ecNumber evidence="5 6">2.7.1.24</ecNumber>
    </recommendedName>
    <alternativeName>
        <fullName evidence="5">Dephosphocoenzyme A kinase</fullName>
    </alternativeName>
</protein>
<dbReference type="SUPFAM" id="SSF52540">
    <property type="entry name" value="P-loop containing nucleoside triphosphate hydrolases"/>
    <property type="match status" value="1"/>
</dbReference>
<dbReference type="EC" id="2.7.1.24" evidence="5 6"/>
<reference evidence="7 8" key="1">
    <citation type="journal article" date="2012" name="Int. J. Syst. Evol. Microbiol.">
        <title>Vibrio caribbeanicus sp. nov., isolated from the marine sponge Scleritoderma cyanea.</title>
        <authorList>
            <person name="Hoffmann M."/>
            <person name="Monday S.R."/>
            <person name="Allard M.W."/>
            <person name="Strain E.A."/>
            <person name="Whittaker P."/>
            <person name="Naum M."/>
            <person name="McCarthy P.J."/>
            <person name="Lopez J.V."/>
            <person name="Fischer M."/>
            <person name="Brown E.W."/>
        </authorList>
    </citation>
    <scope>NUCLEOTIDE SEQUENCE [LARGE SCALE GENOMIC DNA]</scope>
    <source>
        <strain evidence="7 8">ATCC BAA-2122</strain>
    </source>
</reference>
<dbReference type="GO" id="GO:0004140">
    <property type="term" value="F:dephospho-CoA kinase activity"/>
    <property type="evidence" value="ECO:0007669"/>
    <property type="project" value="UniProtKB-UniRule"/>
</dbReference>
<dbReference type="UniPathway" id="UPA00241">
    <property type="reaction ID" value="UER00356"/>
</dbReference>
<comment type="catalytic activity">
    <reaction evidence="5">
        <text>3'-dephospho-CoA + ATP = ADP + CoA + H(+)</text>
        <dbReference type="Rhea" id="RHEA:18245"/>
        <dbReference type="ChEBI" id="CHEBI:15378"/>
        <dbReference type="ChEBI" id="CHEBI:30616"/>
        <dbReference type="ChEBI" id="CHEBI:57287"/>
        <dbReference type="ChEBI" id="CHEBI:57328"/>
        <dbReference type="ChEBI" id="CHEBI:456216"/>
        <dbReference type="EC" id="2.7.1.24"/>
    </reaction>
</comment>
<accession>E3BM17</accession>
<dbReference type="eggNOG" id="COG0237">
    <property type="taxonomic scope" value="Bacteria"/>
</dbReference>
<dbReference type="STRING" id="796620.VIBC2010_01678"/>
<keyword evidence="8" id="KW-1185">Reference proteome</keyword>
<dbReference type="AlphaFoldDB" id="E3BM17"/>
<evidence type="ECO:0000256" key="3">
    <source>
        <dbReference type="ARBA" id="ARBA00022840"/>
    </source>
</evidence>
<dbReference type="NCBIfam" id="TIGR00152">
    <property type="entry name" value="dephospho-CoA kinase"/>
    <property type="match status" value="1"/>
</dbReference>
<evidence type="ECO:0000256" key="5">
    <source>
        <dbReference type="HAMAP-Rule" id="MF_00376"/>
    </source>
</evidence>
<comment type="similarity">
    <text evidence="1 5">Belongs to the CoaE family.</text>
</comment>
<evidence type="ECO:0000313" key="8">
    <source>
        <dbReference type="Proteomes" id="UP000002943"/>
    </source>
</evidence>
<dbReference type="PANTHER" id="PTHR10695:SF46">
    <property type="entry name" value="BIFUNCTIONAL COENZYME A SYNTHASE-RELATED"/>
    <property type="match status" value="1"/>
</dbReference>
<dbReference type="EMBL" id="AEIU01000083">
    <property type="protein sequence ID" value="EFP95945.1"/>
    <property type="molecule type" value="Genomic_DNA"/>
</dbReference>
<dbReference type="InterPro" id="IPR027417">
    <property type="entry name" value="P-loop_NTPase"/>
</dbReference>
<feature type="binding site" evidence="5">
    <location>
        <begin position="12"/>
        <end position="17"/>
    </location>
    <ligand>
        <name>ATP</name>
        <dbReference type="ChEBI" id="CHEBI:30616"/>
    </ligand>
</feature>
<dbReference type="GO" id="GO:0015937">
    <property type="term" value="P:coenzyme A biosynthetic process"/>
    <property type="evidence" value="ECO:0007669"/>
    <property type="project" value="UniProtKB-UniRule"/>
</dbReference>
<dbReference type="Gene3D" id="3.40.50.300">
    <property type="entry name" value="P-loop containing nucleotide triphosphate hydrolases"/>
    <property type="match status" value="1"/>
</dbReference>
<keyword evidence="5" id="KW-0963">Cytoplasm</keyword>
<evidence type="ECO:0000256" key="2">
    <source>
        <dbReference type="ARBA" id="ARBA00022741"/>
    </source>
</evidence>
<keyword evidence="3 5" id="KW-0067">ATP-binding</keyword>
<dbReference type="PANTHER" id="PTHR10695">
    <property type="entry name" value="DEPHOSPHO-COA KINASE-RELATED"/>
    <property type="match status" value="1"/>
</dbReference>
<dbReference type="GO" id="GO:0005524">
    <property type="term" value="F:ATP binding"/>
    <property type="evidence" value="ECO:0007669"/>
    <property type="project" value="UniProtKB-UniRule"/>
</dbReference>
<comment type="function">
    <text evidence="5">Catalyzes the phosphorylation of the 3'-hydroxyl group of dephosphocoenzyme A to form coenzyme A.</text>
</comment>
<keyword evidence="2 5" id="KW-0547">Nucleotide-binding</keyword>
<comment type="subcellular location">
    <subcellularLocation>
        <location evidence="5">Cytoplasm</location>
    </subcellularLocation>
</comment>
<keyword evidence="5 7" id="KW-0418">Kinase</keyword>
<dbReference type="GO" id="GO:0005737">
    <property type="term" value="C:cytoplasm"/>
    <property type="evidence" value="ECO:0007669"/>
    <property type="project" value="UniProtKB-SubCell"/>
</dbReference>
<keyword evidence="4 5" id="KW-0173">Coenzyme A biosynthesis</keyword>
<gene>
    <name evidence="5 7" type="primary">coaE</name>
    <name evidence="7" type="ORF">VIBC2010_01678</name>
</gene>
<evidence type="ECO:0000256" key="4">
    <source>
        <dbReference type="ARBA" id="ARBA00022993"/>
    </source>
</evidence>
<proteinExistence type="inferred from homology"/>
<evidence type="ECO:0000256" key="6">
    <source>
        <dbReference type="NCBIfam" id="TIGR00152"/>
    </source>
</evidence>
<evidence type="ECO:0000256" key="1">
    <source>
        <dbReference type="ARBA" id="ARBA00009018"/>
    </source>
</evidence>
<dbReference type="InterPro" id="IPR001977">
    <property type="entry name" value="Depp_CoAkinase"/>
</dbReference>
<comment type="caution">
    <text evidence="7">The sequence shown here is derived from an EMBL/GenBank/DDBJ whole genome shotgun (WGS) entry which is preliminary data.</text>
</comment>
<dbReference type="Pfam" id="PF01121">
    <property type="entry name" value="CoaE"/>
    <property type="match status" value="1"/>
</dbReference>
<sequence>MALVVGLTGGIASGKTTISNLFQSEYNIDVVDADIIARQVVETGSEGLKAIIEHFGEEILSPNKALDRVKLRALIFQYPEKKLWLDNLMHPLIRSEMQRQIAQVKSEYALLVIPLMAENNLQSLVDKVIVVDVDEEIQIERTLLRDKVSTEQVKAIIKSQANRQERLAIADYVIKNNTRNHKILPQIAELHQIFMEICKKDRQK</sequence>
<organism evidence="7 8">
    <name type="scientific">Vibrio caribbeanicus ATCC BAA-2122</name>
    <dbReference type="NCBI Taxonomy" id="796620"/>
    <lineage>
        <taxon>Bacteria</taxon>
        <taxon>Pseudomonadati</taxon>
        <taxon>Pseudomonadota</taxon>
        <taxon>Gammaproteobacteria</taxon>
        <taxon>Vibrionales</taxon>
        <taxon>Vibrionaceae</taxon>
        <taxon>Vibrio</taxon>
    </lineage>
</organism>
<evidence type="ECO:0000313" key="7">
    <source>
        <dbReference type="EMBL" id="EFP95945.1"/>
    </source>
</evidence>
<keyword evidence="5 7" id="KW-0808">Transferase</keyword>
<dbReference type="CDD" id="cd02022">
    <property type="entry name" value="DPCK"/>
    <property type="match status" value="1"/>
</dbReference>
<dbReference type="PROSITE" id="PS51219">
    <property type="entry name" value="DPCK"/>
    <property type="match status" value="1"/>
</dbReference>
<dbReference type="RefSeq" id="WP_009602113.1">
    <property type="nucleotide sequence ID" value="NZ_AEIU01000083.1"/>
</dbReference>
<name>E3BM17_9VIBR</name>